<keyword evidence="2" id="KW-1185">Reference proteome</keyword>
<dbReference type="Pfam" id="PF11753">
    <property type="entry name" value="DUF3310"/>
    <property type="match status" value="1"/>
</dbReference>
<dbReference type="STRING" id="1891675.B1H58_15400"/>
<gene>
    <name evidence="1" type="ORF">B1H58_15400</name>
</gene>
<dbReference type="EMBL" id="CP019706">
    <property type="protein sequence ID" value="ARJ43282.1"/>
    <property type="molecule type" value="Genomic_DNA"/>
</dbReference>
<dbReference type="AlphaFoldDB" id="A0A1W6B865"/>
<reference evidence="1 2" key="1">
    <citation type="submission" date="2017-02" db="EMBL/GenBank/DDBJ databases">
        <title>Complete genome sequence of the drought resistance-promoting endophyte Pantoea alhagi LTYR-11Z.</title>
        <authorList>
            <person name="Zhang L."/>
        </authorList>
    </citation>
    <scope>NUCLEOTIDE SEQUENCE [LARGE SCALE GENOMIC DNA]</scope>
    <source>
        <strain evidence="1 2">LTYR-11Z</strain>
    </source>
</reference>
<dbReference type="KEGG" id="palh:B1H58_15400"/>
<dbReference type="InterPro" id="IPR021739">
    <property type="entry name" value="SaV-like"/>
</dbReference>
<sequence>MTDNVNHPSHYTTGGIECIDAMKASMTSEAFLGYLKGNIQKYLWRYEKKLAPAEDLKKARWYLDKLIAEVEPCDSE</sequence>
<name>A0A1W6B865_9GAMM</name>
<evidence type="ECO:0008006" key="3">
    <source>
        <dbReference type="Google" id="ProtNLM"/>
    </source>
</evidence>
<dbReference type="OrthoDB" id="1684418at2"/>
<accession>A0A1W6B865</accession>
<dbReference type="RefSeq" id="WP_085071338.1">
    <property type="nucleotide sequence ID" value="NZ_CP019706.1"/>
</dbReference>
<evidence type="ECO:0000313" key="2">
    <source>
        <dbReference type="Proteomes" id="UP000192900"/>
    </source>
</evidence>
<proteinExistence type="predicted"/>
<protein>
    <recommendedName>
        <fullName evidence="3">DUF3310 domain-containing protein</fullName>
    </recommendedName>
</protein>
<dbReference type="Proteomes" id="UP000192900">
    <property type="component" value="Chromosome"/>
</dbReference>
<organism evidence="1 2">
    <name type="scientific">Pantoea alhagi</name>
    <dbReference type="NCBI Taxonomy" id="1891675"/>
    <lineage>
        <taxon>Bacteria</taxon>
        <taxon>Pseudomonadati</taxon>
        <taxon>Pseudomonadota</taxon>
        <taxon>Gammaproteobacteria</taxon>
        <taxon>Enterobacterales</taxon>
        <taxon>Erwiniaceae</taxon>
        <taxon>Pantoea</taxon>
    </lineage>
</organism>
<evidence type="ECO:0000313" key="1">
    <source>
        <dbReference type="EMBL" id="ARJ43282.1"/>
    </source>
</evidence>